<dbReference type="EMBL" id="UZAG01002148">
    <property type="protein sequence ID" value="VDO12859.1"/>
    <property type="molecule type" value="Genomic_DNA"/>
</dbReference>
<keyword evidence="3" id="KW-1185">Reference proteome</keyword>
<dbReference type="AlphaFoldDB" id="A0A0R3QA88"/>
<sequence length="64" mass="7615">MFFSEWDAIVDIVICITVFHFPSTLSAPKIVCHKKIFLYLTTLLIHFQILRMLWYYSAVYNELA</sequence>
<organism evidence="4">
    <name type="scientific">Brugia timori</name>
    <dbReference type="NCBI Taxonomy" id="42155"/>
    <lineage>
        <taxon>Eukaryota</taxon>
        <taxon>Metazoa</taxon>
        <taxon>Ecdysozoa</taxon>
        <taxon>Nematoda</taxon>
        <taxon>Chromadorea</taxon>
        <taxon>Rhabditida</taxon>
        <taxon>Spirurina</taxon>
        <taxon>Spiruromorpha</taxon>
        <taxon>Filarioidea</taxon>
        <taxon>Onchocercidae</taxon>
        <taxon>Brugia</taxon>
    </lineage>
</organism>
<reference evidence="2 3" key="2">
    <citation type="submission" date="2018-11" db="EMBL/GenBank/DDBJ databases">
        <authorList>
            <consortium name="Pathogen Informatics"/>
        </authorList>
    </citation>
    <scope>NUCLEOTIDE SEQUENCE [LARGE SCALE GENOMIC DNA]</scope>
</reference>
<gene>
    <name evidence="2" type="ORF">BTMF_LOCUS2568</name>
</gene>
<accession>A0A0R3QA88</accession>
<dbReference type="Proteomes" id="UP000280834">
    <property type="component" value="Unassembled WGS sequence"/>
</dbReference>
<evidence type="ECO:0000313" key="2">
    <source>
        <dbReference type="EMBL" id="VDO12859.1"/>
    </source>
</evidence>
<protein>
    <submittedName>
        <fullName evidence="4">Secreted protein</fullName>
    </submittedName>
</protein>
<keyword evidence="1" id="KW-0812">Transmembrane</keyword>
<proteinExistence type="predicted"/>
<name>A0A0R3QA88_9BILA</name>
<dbReference type="WBParaSite" id="BTMF_0000325401-mRNA-1">
    <property type="protein sequence ID" value="BTMF_0000325401-mRNA-1"/>
    <property type="gene ID" value="BTMF_0000325401"/>
</dbReference>
<keyword evidence="1" id="KW-0472">Membrane</keyword>
<keyword evidence="1" id="KW-1133">Transmembrane helix</keyword>
<evidence type="ECO:0000313" key="3">
    <source>
        <dbReference type="Proteomes" id="UP000280834"/>
    </source>
</evidence>
<evidence type="ECO:0000313" key="4">
    <source>
        <dbReference type="WBParaSite" id="BTMF_0000325401-mRNA-1"/>
    </source>
</evidence>
<evidence type="ECO:0000256" key="1">
    <source>
        <dbReference type="SAM" id="Phobius"/>
    </source>
</evidence>
<feature type="transmembrane region" description="Helical" evidence="1">
    <location>
        <begin position="37"/>
        <end position="56"/>
    </location>
</feature>
<reference evidence="4" key="1">
    <citation type="submission" date="2017-02" db="UniProtKB">
        <authorList>
            <consortium name="WormBaseParasite"/>
        </authorList>
    </citation>
    <scope>IDENTIFICATION</scope>
</reference>